<dbReference type="PROSITE" id="PS50030">
    <property type="entry name" value="UBA"/>
    <property type="match status" value="1"/>
</dbReference>
<dbReference type="AlphaFoldDB" id="A0A0G4EM09"/>
<accession>A0A0G4EM09</accession>
<sequence length="575" mass="61619">MAQQQQQILAKVDFQGDIRRFRFNIDNGPTQIAFHRELIATVWDSYGVPPDGGSGYIIQYRDEEGDWCRLTPSTVDDALQVARETQKESDIPLLKLKLVPTPTASTDEETTPAAATAAAAGGGGGGGSGHVMVDEGVSTRDETTGGDTGANPPQVASMLSSMLNTPHMLSSLLLTPLFENMVTQNSQLFDTMGVFWVPMIGSPLQILAAQLDGYQTASREIAETLPHLAQLINGERWDFGTFLAHLLPALHTLPEPTAREILETFAAEISTAVQNANMREIGGEAFKRLSHPPTTSSASASASASVSVAVPMAAGQQNGDGDGEGERDEYDDLYVDRATEEEETATAQQQDVAKLHPAPEEPEPAPRSFFEPFQRQHIPDAAVGGDLPPYGGRPGVQYAQPEGSNKGGSEEEEIEQEDEIEHFRGATFNDANMTNTNPHASLWGTFPAPAMQNDNIDSNNNSEMQMDGGFSGRTNDITSSTPSQQQPPPFYPSISPPTHHDHHQPTAAAAAAAAAVPAPAPVVVDGEMEKKLSVLREMGFPDRNHNILVLQAYGGDLRAAVLFMTERVTGGAGDE</sequence>
<protein>
    <recommendedName>
        <fullName evidence="6">UBA domain-containing protein</fullName>
    </recommendedName>
</protein>
<feature type="domain" description="UBA" evidence="2">
    <location>
        <begin position="527"/>
        <end position="567"/>
    </location>
</feature>
<dbReference type="InterPro" id="IPR053793">
    <property type="entry name" value="PB1-like"/>
</dbReference>
<evidence type="ECO:0000313" key="5">
    <source>
        <dbReference type="Proteomes" id="UP000041254"/>
    </source>
</evidence>
<evidence type="ECO:0000259" key="2">
    <source>
        <dbReference type="PROSITE" id="PS50030"/>
    </source>
</evidence>
<dbReference type="InterPro" id="IPR015940">
    <property type="entry name" value="UBA"/>
</dbReference>
<feature type="domain" description="PB1" evidence="3">
    <location>
        <begin position="7"/>
        <end position="103"/>
    </location>
</feature>
<dbReference type="SUPFAM" id="SSF46934">
    <property type="entry name" value="UBA-like"/>
    <property type="match status" value="1"/>
</dbReference>
<feature type="compositionally biased region" description="Pro residues" evidence="1">
    <location>
        <begin position="485"/>
        <end position="495"/>
    </location>
</feature>
<evidence type="ECO:0000313" key="4">
    <source>
        <dbReference type="EMBL" id="CEL98012.1"/>
    </source>
</evidence>
<feature type="compositionally biased region" description="Low complexity" evidence="1">
    <location>
        <begin position="102"/>
        <end position="119"/>
    </location>
</feature>
<feature type="compositionally biased region" description="Gly residues" evidence="1">
    <location>
        <begin position="120"/>
        <end position="129"/>
    </location>
</feature>
<dbReference type="Proteomes" id="UP000041254">
    <property type="component" value="Unassembled WGS sequence"/>
</dbReference>
<dbReference type="PROSITE" id="PS51745">
    <property type="entry name" value="PB1"/>
    <property type="match status" value="1"/>
</dbReference>
<dbReference type="Gene3D" id="1.10.8.10">
    <property type="entry name" value="DNA helicase RuvA subunit, C-terminal domain"/>
    <property type="match status" value="1"/>
</dbReference>
<evidence type="ECO:0008006" key="6">
    <source>
        <dbReference type="Google" id="ProtNLM"/>
    </source>
</evidence>
<reference evidence="4 5" key="1">
    <citation type="submission" date="2014-11" db="EMBL/GenBank/DDBJ databases">
        <authorList>
            <person name="Zhu J."/>
            <person name="Qi W."/>
            <person name="Song R."/>
        </authorList>
    </citation>
    <scope>NUCLEOTIDE SEQUENCE [LARGE SCALE GENOMIC DNA]</scope>
</reference>
<dbReference type="VEuPathDB" id="CryptoDB:Vbra_12459"/>
<name>A0A0G4EM09_VITBC</name>
<keyword evidence="5" id="KW-1185">Reference proteome</keyword>
<feature type="region of interest" description="Disordered" evidence="1">
    <location>
        <begin position="102"/>
        <end position="131"/>
    </location>
</feature>
<dbReference type="EMBL" id="CDMY01000260">
    <property type="protein sequence ID" value="CEL98012.1"/>
    <property type="molecule type" value="Genomic_DNA"/>
</dbReference>
<gene>
    <name evidence="4" type="ORF">Vbra_12459</name>
</gene>
<dbReference type="CDD" id="cd05992">
    <property type="entry name" value="PB1"/>
    <property type="match status" value="1"/>
</dbReference>
<proteinExistence type="predicted"/>
<feature type="region of interest" description="Disordered" evidence="1">
    <location>
        <begin position="340"/>
        <end position="418"/>
    </location>
</feature>
<evidence type="ECO:0000256" key="1">
    <source>
        <dbReference type="SAM" id="MobiDB-lite"/>
    </source>
</evidence>
<feature type="compositionally biased region" description="Polar residues" evidence="1">
    <location>
        <begin position="452"/>
        <end position="464"/>
    </location>
</feature>
<evidence type="ECO:0000259" key="3">
    <source>
        <dbReference type="PROSITE" id="PS51745"/>
    </source>
</evidence>
<dbReference type="InParanoid" id="A0A0G4EM09"/>
<dbReference type="SUPFAM" id="SSF54277">
    <property type="entry name" value="CAD &amp; PB1 domains"/>
    <property type="match status" value="1"/>
</dbReference>
<organism evidence="4 5">
    <name type="scientific">Vitrella brassicaformis (strain CCMP3155)</name>
    <dbReference type="NCBI Taxonomy" id="1169540"/>
    <lineage>
        <taxon>Eukaryota</taxon>
        <taxon>Sar</taxon>
        <taxon>Alveolata</taxon>
        <taxon>Colpodellida</taxon>
        <taxon>Vitrellaceae</taxon>
        <taxon>Vitrella</taxon>
    </lineage>
</organism>
<dbReference type="InterPro" id="IPR009060">
    <property type="entry name" value="UBA-like_sf"/>
</dbReference>
<feature type="region of interest" description="Disordered" evidence="1">
    <location>
        <begin position="450"/>
        <end position="513"/>
    </location>
</feature>